<dbReference type="GO" id="GO:0019005">
    <property type="term" value="C:SCF ubiquitin ligase complex"/>
    <property type="evidence" value="ECO:0007669"/>
    <property type="project" value="TreeGrafter"/>
</dbReference>
<protein>
    <recommendedName>
        <fullName evidence="1">F-box/LRR-repeat protein 15-like leucin rich repeat domain-containing protein</fullName>
    </recommendedName>
</protein>
<sequence>MNSQIRIIKKIIESFPNIIIWILNDIKLTDFTIYTLVGSYPDLRKLNLSNCDKVTDIGIRQIARCHNLEHLALNSLKFLNDETIYIIVQSCPNIRYLNLEFCYVIDTAVEAIAQSCRNMEYFNLYRSESITDSSIFKIVKKCSYIQELELGFCGSITDTTIKDIA</sequence>
<keyword evidence="3" id="KW-1185">Reference proteome</keyword>
<gene>
    <name evidence="2" type="ORF">Glove_158g102</name>
</gene>
<dbReference type="SUPFAM" id="SSF52047">
    <property type="entry name" value="RNI-like"/>
    <property type="match status" value="1"/>
</dbReference>
<dbReference type="EMBL" id="PQFF01000149">
    <property type="protein sequence ID" value="RHZ78645.1"/>
    <property type="molecule type" value="Genomic_DNA"/>
</dbReference>
<dbReference type="Pfam" id="PF25372">
    <property type="entry name" value="DUF7885"/>
    <property type="match status" value="1"/>
</dbReference>
<dbReference type="InterPro" id="IPR032675">
    <property type="entry name" value="LRR_dom_sf"/>
</dbReference>
<comment type="caution">
    <text evidence="2">The sequence shown here is derived from an EMBL/GenBank/DDBJ whole genome shotgun (WGS) entry which is preliminary data.</text>
</comment>
<dbReference type="Proteomes" id="UP000266861">
    <property type="component" value="Unassembled WGS sequence"/>
</dbReference>
<reference evidence="2 3" key="1">
    <citation type="submission" date="2018-08" db="EMBL/GenBank/DDBJ databases">
        <title>Genome and evolution of the arbuscular mycorrhizal fungus Diversispora epigaea (formerly Glomus versiforme) and its bacterial endosymbionts.</title>
        <authorList>
            <person name="Sun X."/>
            <person name="Fei Z."/>
            <person name="Harrison M."/>
        </authorList>
    </citation>
    <scope>NUCLEOTIDE SEQUENCE [LARGE SCALE GENOMIC DNA]</scope>
    <source>
        <strain evidence="2 3">IT104</strain>
    </source>
</reference>
<dbReference type="SMART" id="SM00367">
    <property type="entry name" value="LRR_CC"/>
    <property type="match status" value="5"/>
</dbReference>
<evidence type="ECO:0000313" key="3">
    <source>
        <dbReference type="Proteomes" id="UP000266861"/>
    </source>
</evidence>
<dbReference type="InterPro" id="IPR006553">
    <property type="entry name" value="Leu-rich_rpt_Cys-con_subtyp"/>
</dbReference>
<dbReference type="PANTHER" id="PTHR13318">
    <property type="entry name" value="PARTNER OF PAIRED, ISOFORM B-RELATED"/>
    <property type="match status" value="1"/>
</dbReference>
<evidence type="ECO:0000259" key="1">
    <source>
        <dbReference type="Pfam" id="PF25372"/>
    </source>
</evidence>
<feature type="domain" description="F-box/LRR-repeat protein 15-like leucin rich repeat" evidence="1">
    <location>
        <begin position="28"/>
        <end position="159"/>
    </location>
</feature>
<evidence type="ECO:0000313" key="2">
    <source>
        <dbReference type="EMBL" id="RHZ78645.1"/>
    </source>
</evidence>
<organism evidence="2 3">
    <name type="scientific">Diversispora epigaea</name>
    <dbReference type="NCBI Taxonomy" id="1348612"/>
    <lineage>
        <taxon>Eukaryota</taxon>
        <taxon>Fungi</taxon>
        <taxon>Fungi incertae sedis</taxon>
        <taxon>Mucoromycota</taxon>
        <taxon>Glomeromycotina</taxon>
        <taxon>Glomeromycetes</taxon>
        <taxon>Diversisporales</taxon>
        <taxon>Diversisporaceae</taxon>
        <taxon>Diversispora</taxon>
    </lineage>
</organism>
<accession>A0A397IRP8</accession>
<dbReference type="Gene3D" id="3.80.10.10">
    <property type="entry name" value="Ribonuclease Inhibitor"/>
    <property type="match status" value="1"/>
</dbReference>
<name>A0A397IRP8_9GLOM</name>
<dbReference type="AlphaFoldDB" id="A0A397IRP8"/>
<dbReference type="OrthoDB" id="550575at2759"/>
<dbReference type="InterPro" id="IPR057207">
    <property type="entry name" value="FBXL15_LRR"/>
</dbReference>
<proteinExistence type="predicted"/>
<dbReference type="STRING" id="1348612.A0A397IRP8"/>
<dbReference type="GO" id="GO:0031146">
    <property type="term" value="P:SCF-dependent proteasomal ubiquitin-dependent protein catabolic process"/>
    <property type="evidence" value="ECO:0007669"/>
    <property type="project" value="TreeGrafter"/>
</dbReference>